<comment type="similarity">
    <text evidence="2">Belongs to the oligopeptide OPT transporter family.</text>
</comment>
<gene>
    <name evidence="10" type="ORF">O181_031266</name>
</gene>
<dbReference type="Pfam" id="PF03169">
    <property type="entry name" value="OPT"/>
    <property type="match status" value="2"/>
</dbReference>
<keyword evidence="8 9" id="KW-0472">Membrane</keyword>
<dbReference type="PANTHER" id="PTHR22601">
    <property type="entry name" value="ISP4 LIKE PROTEIN"/>
    <property type="match status" value="1"/>
</dbReference>
<keyword evidence="11" id="KW-1185">Reference proteome</keyword>
<evidence type="ECO:0000256" key="1">
    <source>
        <dbReference type="ARBA" id="ARBA00004141"/>
    </source>
</evidence>
<dbReference type="InterPro" id="IPR004813">
    <property type="entry name" value="OPT"/>
</dbReference>
<dbReference type="GO" id="GO:0035673">
    <property type="term" value="F:oligopeptide transmembrane transporter activity"/>
    <property type="evidence" value="ECO:0007669"/>
    <property type="project" value="InterPro"/>
</dbReference>
<evidence type="ECO:0000256" key="5">
    <source>
        <dbReference type="ARBA" id="ARBA00022856"/>
    </source>
</evidence>
<evidence type="ECO:0008006" key="12">
    <source>
        <dbReference type="Google" id="ProtNLM"/>
    </source>
</evidence>
<evidence type="ECO:0000256" key="3">
    <source>
        <dbReference type="ARBA" id="ARBA00022448"/>
    </source>
</evidence>
<evidence type="ECO:0000256" key="2">
    <source>
        <dbReference type="ARBA" id="ARBA00008807"/>
    </source>
</evidence>
<evidence type="ECO:0000256" key="8">
    <source>
        <dbReference type="ARBA" id="ARBA00023136"/>
    </source>
</evidence>
<evidence type="ECO:0000256" key="9">
    <source>
        <dbReference type="SAM" id="Phobius"/>
    </source>
</evidence>
<comment type="subcellular location">
    <subcellularLocation>
        <location evidence="1">Membrane</location>
        <topology evidence="1">Multi-pass membrane protein</topology>
    </subcellularLocation>
</comment>
<feature type="transmembrane region" description="Helical" evidence="9">
    <location>
        <begin position="428"/>
        <end position="448"/>
    </location>
</feature>
<dbReference type="Proteomes" id="UP000765509">
    <property type="component" value="Unassembled WGS sequence"/>
</dbReference>
<dbReference type="InterPro" id="IPR004648">
    <property type="entry name" value="Oligpept_transpt"/>
</dbReference>
<reference evidence="10" key="1">
    <citation type="submission" date="2021-03" db="EMBL/GenBank/DDBJ databases">
        <title>Draft genome sequence of rust myrtle Austropuccinia psidii MF-1, a brazilian biotype.</title>
        <authorList>
            <person name="Quecine M.C."/>
            <person name="Pachon D.M.R."/>
            <person name="Bonatelli M.L."/>
            <person name="Correr F.H."/>
            <person name="Franceschini L.M."/>
            <person name="Leite T.F."/>
            <person name="Margarido G.R.A."/>
            <person name="Almeida C.A."/>
            <person name="Ferrarezi J.A."/>
            <person name="Labate C.A."/>
        </authorList>
    </citation>
    <scope>NUCLEOTIDE SEQUENCE</scope>
    <source>
        <strain evidence="10">MF-1</strain>
    </source>
</reference>
<evidence type="ECO:0000313" key="10">
    <source>
        <dbReference type="EMBL" id="MBW0491551.1"/>
    </source>
</evidence>
<keyword evidence="4 9" id="KW-0812">Transmembrane</keyword>
<keyword evidence="5" id="KW-0571">Peptide transport</keyword>
<protein>
    <recommendedName>
        <fullName evidence="12">Oligopeptide transporter</fullName>
    </recommendedName>
</protein>
<feature type="transmembrane region" description="Helical" evidence="9">
    <location>
        <begin position="605"/>
        <end position="623"/>
    </location>
</feature>
<comment type="caution">
    <text evidence="10">The sequence shown here is derived from an EMBL/GenBank/DDBJ whole genome shotgun (WGS) entry which is preliminary data.</text>
</comment>
<organism evidence="10 11">
    <name type="scientific">Austropuccinia psidii MF-1</name>
    <dbReference type="NCBI Taxonomy" id="1389203"/>
    <lineage>
        <taxon>Eukaryota</taxon>
        <taxon>Fungi</taxon>
        <taxon>Dikarya</taxon>
        <taxon>Basidiomycota</taxon>
        <taxon>Pucciniomycotina</taxon>
        <taxon>Pucciniomycetes</taxon>
        <taxon>Pucciniales</taxon>
        <taxon>Sphaerophragmiaceae</taxon>
        <taxon>Austropuccinia</taxon>
    </lineage>
</organism>
<evidence type="ECO:0000256" key="4">
    <source>
        <dbReference type="ARBA" id="ARBA00022692"/>
    </source>
</evidence>
<keyword evidence="3" id="KW-0813">Transport</keyword>
<evidence type="ECO:0000256" key="7">
    <source>
        <dbReference type="ARBA" id="ARBA00022989"/>
    </source>
</evidence>
<evidence type="ECO:0000256" key="6">
    <source>
        <dbReference type="ARBA" id="ARBA00022927"/>
    </source>
</evidence>
<feature type="transmembrane region" description="Helical" evidence="9">
    <location>
        <begin position="398"/>
        <end position="416"/>
    </location>
</feature>
<dbReference type="NCBIfam" id="TIGR00728">
    <property type="entry name" value="OPT_sfam"/>
    <property type="match status" value="1"/>
</dbReference>
<name>A0A9Q3CUI7_9BASI</name>
<feature type="transmembrane region" description="Helical" evidence="9">
    <location>
        <begin position="680"/>
        <end position="703"/>
    </location>
</feature>
<dbReference type="EMBL" id="AVOT02011138">
    <property type="protein sequence ID" value="MBW0491551.1"/>
    <property type="molecule type" value="Genomic_DNA"/>
</dbReference>
<proteinExistence type="inferred from homology"/>
<sequence length="732" mass="80688">MVCSEVIPSESNSTTEKVFTKESKHYGEKEDLECNVDITTVTIRSVLVGLSISAFGAACAQIFMFKPIVLHVHSLFVQLACVTLGKILAQIPGPTMWNPGPFNIKETTFSSIMACAASSGAITSTEMIGARALLFDQQPRTFSSLAIILSSQLIGYGWAGLLRPILVYPSNINFPSVLPSVALFESLYSTSPSSKKRISFFKKALVGTGIYQLFPTYIAPALQAVSPWCLALPKTREITHLFGGARVGEGLGFLSFSFDWTAVGAHGPLFTPLDAQCNQLLGHVLAIFVFSAAYRFNWFGGGKFPFISFELLDQKGNKYDTKAILNLDGSENIQAVQELGLPRFSTAYIIGKSLMCLATSAAFTKALLENRRQLQALISRKSVETDPHRLICRNYTDFPAWGFVTIMVLSTFLAFLTSHLSSSGLSNWGLFTALLLSGFLSLASGFFYGTTGVRLHTSPVVQMIGGFLFPGNALGTMWFTNYGSSTASQSTLMLKELKLICTCLRYAFEHHPPPYLCLVNDNLTIQCLIVKKFNVVTGQLLGTITGVLVNFLVFKTILTSERDALITSTGNGVFSGMHFSSFEAQSITYGIFGKRLYWPGKQYSIVLYMLLAGFVLPIPFHLLRKYRPRSFLCKTNVAMIAGTFYMAIQGITSGATAKLLTGFWSQYYMRRYRKEWYENYNYVLSAALDGGTQMSILILTFLFQGAAGLNLPFPNYFLNPKSGPKDYCFADQ</sequence>
<feature type="transmembrane region" description="Helical" evidence="9">
    <location>
        <begin position="635"/>
        <end position="660"/>
    </location>
</feature>
<dbReference type="GO" id="GO:0015031">
    <property type="term" value="P:protein transport"/>
    <property type="evidence" value="ECO:0007669"/>
    <property type="project" value="UniProtKB-KW"/>
</dbReference>
<feature type="transmembrane region" description="Helical" evidence="9">
    <location>
        <begin position="460"/>
        <end position="479"/>
    </location>
</feature>
<keyword evidence="7 9" id="KW-1133">Transmembrane helix</keyword>
<evidence type="ECO:0000313" key="11">
    <source>
        <dbReference type="Proteomes" id="UP000765509"/>
    </source>
</evidence>
<dbReference type="GO" id="GO:0016020">
    <property type="term" value="C:membrane"/>
    <property type="evidence" value="ECO:0007669"/>
    <property type="project" value="UniProtKB-SubCell"/>
</dbReference>
<dbReference type="AlphaFoldDB" id="A0A9Q3CUI7"/>
<dbReference type="OrthoDB" id="9986677at2759"/>
<accession>A0A9Q3CUI7</accession>
<keyword evidence="6" id="KW-0653">Protein transport</keyword>